<name>A0AAW1NP73_9CHLO</name>
<protein>
    <recommendedName>
        <fullName evidence="2">F-box domain-containing protein</fullName>
    </recommendedName>
</protein>
<dbReference type="Pfam" id="PF00646">
    <property type="entry name" value="F-box"/>
    <property type="match status" value="1"/>
</dbReference>
<dbReference type="EMBL" id="JALJOQ010000202">
    <property type="protein sequence ID" value="KAK9789772.1"/>
    <property type="molecule type" value="Genomic_DNA"/>
</dbReference>
<feature type="region of interest" description="Disordered" evidence="1">
    <location>
        <begin position="1"/>
        <end position="43"/>
    </location>
</feature>
<dbReference type="SUPFAM" id="SSF51126">
    <property type="entry name" value="Pectin lyase-like"/>
    <property type="match status" value="1"/>
</dbReference>
<organism evidence="3 4">
    <name type="scientific">Symbiochloris irregularis</name>
    <dbReference type="NCBI Taxonomy" id="706552"/>
    <lineage>
        <taxon>Eukaryota</taxon>
        <taxon>Viridiplantae</taxon>
        <taxon>Chlorophyta</taxon>
        <taxon>core chlorophytes</taxon>
        <taxon>Trebouxiophyceae</taxon>
        <taxon>Trebouxiales</taxon>
        <taxon>Trebouxiaceae</taxon>
        <taxon>Symbiochloris</taxon>
    </lineage>
</organism>
<dbReference type="InterPro" id="IPR001810">
    <property type="entry name" value="F-box_dom"/>
</dbReference>
<reference evidence="3 4" key="1">
    <citation type="journal article" date="2024" name="Nat. Commun.">
        <title>Phylogenomics reveals the evolutionary origins of lichenization in chlorophyte algae.</title>
        <authorList>
            <person name="Puginier C."/>
            <person name="Libourel C."/>
            <person name="Otte J."/>
            <person name="Skaloud P."/>
            <person name="Haon M."/>
            <person name="Grisel S."/>
            <person name="Petersen M."/>
            <person name="Berrin J.G."/>
            <person name="Delaux P.M."/>
            <person name="Dal Grande F."/>
            <person name="Keller J."/>
        </authorList>
    </citation>
    <scope>NUCLEOTIDE SEQUENCE [LARGE SCALE GENOMIC DNA]</scope>
    <source>
        <strain evidence="3 4">SAG 2036</strain>
    </source>
</reference>
<dbReference type="InterPro" id="IPR039448">
    <property type="entry name" value="Beta_helix"/>
</dbReference>
<proteinExistence type="predicted"/>
<evidence type="ECO:0000313" key="3">
    <source>
        <dbReference type="EMBL" id="KAK9789772.1"/>
    </source>
</evidence>
<feature type="compositionally biased region" description="Low complexity" evidence="1">
    <location>
        <begin position="560"/>
        <end position="583"/>
    </location>
</feature>
<comment type="caution">
    <text evidence="3">The sequence shown here is derived from an EMBL/GenBank/DDBJ whole genome shotgun (WGS) entry which is preliminary data.</text>
</comment>
<dbReference type="Gene3D" id="1.20.1280.50">
    <property type="match status" value="1"/>
</dbReference>
<feature type="domain" description="F-box" evidence="2">
    <location>
        <begin position="46"/>
        <end position="91"/>
    </location>
</feature>
<dbReference type="InterPro" id="IPR011050">
    <property type="entry name" value="Pectin_lyase_fold/virulence"/>
</dbReference>
<dbReference type="Proteomes" id="UP001465755">
    <property type="component" value="Unassembled WGS sequence"/>
</dbReference>
<dbReference type="AlphaFoldDB" id="A0AAW1NP73"/>
<dbReference type="PROSITE" id="PS50181">
    <property type="entry name" value="FBOX"/>
    <property type="match status" value="1"/>
</dbReference>
<dbReference type="Gene3D" id="2.160.20.10">
    <property type="entry name" value="Single-stranded right-handed beta-helix, Pectin lyase-like"/>
    <property type="match status" value="1"/>
</dbReference>
<evidence type="ECO:0000259" key="2">
    <source>
        <dbReference type="PROSITE" id="PS50181"/>
    </source>
</evidence>
<sequence>MSGKVDRKSASSKRSRSTTGSTDQSATDRVQKSRRHAKPPELKTAALHIDDLPSSALECVMRKLGFPHRFTAAKVCRRWRAASMSPVFSRTVQNRDFASTISASSPGDTVCIPPGFYEDLIFVDKPLRLVGQLSSDMWGGQRRGCVFQNSRSVVALCNARCCIQNVVMRTTAPVKIRSVCCYGPKCDMIWLQNCEIGGFAGLSLPASMNSDTKLVLLGCHFHSIPSMPAVMVSKGHLNMQGCTVTNCSAGVMVAGHATALIQNNDISFNQLGLAVENSAIIRDNVIWGNLDAAVDLPEGVPACATCCALVEEDACPEGSHAAPGPPSHRPPALPMPAVGVGTSFNHSLDRCAPIASPCSTGCALHGSSAPLAASAAAGKQAPFDSSQPSADGASGPFAHGDHCAQKVLDYSSKPAGDAGALVVQRNHVRRAPAGFTGLSTSQRDSLRQARRLIDQVYGSDHCNDWQGLMQDWEMDTDDFSDDFSLGESEDYSDDDDDDSLDDDGDFSDDFDDDLPDDDLPDFIGDLPALAHPHAVFGGSSSDDFSDEDDSETEAEHAAEEAWGGAEDPEEAPAAAAEPSAHVQ</sequence>
<dbReference type="InterPro" id="IPR012334">
    <property type="entry name" value="Pectin_lyas_fold"/>
</dbReference>
<gene>
    <name evidence="3" type="ORF">WJX73_010069</name>
</gene>
<dbReference type="InterPro" id="IPR036047">
    <property type="entry name" value="F-box-like_dom_sf"/>
</dbReference>
<keyword evidence="4" id="KW-1185">Reference proteome</keyword>
<feature type="region of interest" description="Disordered" evidence="1">
    <location>
        <begin position="478"/>
        <end position="583"/>
    </location>
</feature>
<dbReference type="Pfam" id="PF13229">
    <property type="entry name" value="Beta_helix"/>
    <property type="match status" value="1"/>
</dbReference>
<evidence type="ECO:0000256" key="1">
    <source>
        <dbReference type="SAM" id="MobiDB-lite"/>
    </source>
</evidence>
<dbReference type="SUPFAM" id="SSF81383">
    <property type="entry name" value="F-box domain"/>
    <property type="match status" value="1"/>
</dbReference>
<evidence type="ECO:0000313" key="4">
    <source>
        <dbReference type="Proteomes" id="UP001465755"/>
    </source>
</evidence>
<accession>A0AAW1NP73</accession>
<feature type="compositionally biased region" description="Acidic residues" evidence="1">
    <location>
        <begin position="543"/>
        <end position="552"/>
    </location>
</feature>
<dbReference type="SMART" id="SM00256">
    <property type="entry name" value="FBOX"/>
    <property type="match status" value="1"/>
</dbReference>
<feature type="compositionally biased region" description="Acidic residues" evidence="1">
    <location>
        <begin position="487"/>
        <end position="520"/>
    </location>
</feature>